<keyword evidence="3" id="KW-0812">Transmembrane</keyword>
<reference evidence="5" key="1">
    <citation type="submission" date="2019-08" db="EMBL/GenBank/DDBJ databases">
        <title>Complete Genome Sequence of the Polysaccharide-Degrading Rumen Bacterium Pseudobutyrivibrio xylanivorans MA3014.</title>
        <authorList>
            <person name="Palevich N."/>
            <person name="Maclean P.H."/>
            <person name="Kelly W.J."/>
            <person name="Leahy S.C."/>
            <person name="Rakonjac J."/>
            <person name="Attwood G.T."/>
        </authorList>
    </citation>
    <scope>NUCLEOTIDE SEQUENCE [LARGE SCALE GENOMIC DNA]</scope>
    <source>
        <strain evidence="5">MA3014</strain>
    </source>
</reference>
<accession>A0A5P6VV42</accession>
<feature type="compositionally biased region" description="Basic and acidic residues" evidence="2">
    <location>
        <begin position="115"/>
        <end position="141"/>
    </location>
</feature>
<dbReference type="OrthoDB" id="2067629at2"/>
<dbReference type="AlphaFoldDB" id="A0A5P6VV42"/>
<keyword evidence="3" id="KW-1133">Transmembrane helix</keyword>
<protein>
    <submittedName>
        <fullName evidence="4">Uncharacterized protein</fullName>
    </submittedName>
</protein>
<evidence type="ECO:0000313" key="5">
    <source>
        <dbReference type="Proteomes" id="UP000327030"/>
    </source>
</evidence>
<evidence type="ECO:0000256" key="1">
    <source>
        <dbReference type="SAM" id="Coils"/>
    </source>
</evidence>
<name>A0A5P6VV42_PSEXY</name>
<gene>
    <name evidence="4" type="ORF">FXF36_12880</name>
</gene>
<dbReference type="Proteomes" id="UP000327030">
    <property type="component" value="Chromosome 1"/>
</dbReference>
<sequence>MAKYNIGGYIFNDENSAKKAAKELKTVEYVLGQMKDADEEGVLKVYKKLLKQRLFSTEVGMGFLNQLRQNLLATGDFTEDDIPPVYIIEESVSEPTTQTKPKERPASDPVLPPKSEPKATTETEAPAKEKKVKEKKVKERREKKPISESDIGIVKRLRLINRLLTVCVIALLLCVIGMFYISSTINSPTILNYKEAITDEYASWKQQLDDREKALDEREARLNEREANVSDIEGN</sequence>
<feature type="coiled-coil region" evidence="1">
    <location>
        <begin position="194"/>
        <end position="235"/>
    </location>
</feature>
<keyword evidence="1" id="KW-0175">Coiled coil</keyword>
<evidence type="ECO:0000256" key="2">
    <source>
        <dbReference type="SAM" id="MobiDB-lite"/>
    </source>
</evidence>
<feature type="transmembrane region" description="Helical" evidence="3">
    <location>
        <begin position="163"/>
        <end position="181"/>
    </location>
</feature>
<proteinExistence type="predicted"/>
<dbReference type="KEGG" id="pxv:FXF36_12880"/>
<dbReference type="RefSeq" id="WP_151624737.1">
    <property type="nucleotide sequence ID" value="NZ_CP043028.1"/>
</dbReference>
<organism evidence="4 5">
    <name type="scientific">Pseudobutyrivibrio xylanivorans</name>
    <dbReference type="NCBI Taxonomy" id="185007"/>
    <lineage>
        <taxon>Bacteria</taxon>
        <taxon>Bacillati</taxon>
        <taxon>Bacillota</taxon>
        <taxon>Clostridia</taxon>
        <taxon>Lachnospirales</taxon>
        <taxon>Lachnospiraceae</taxon>
        <taxon>Pseudobutyrivibrio</taxon>
    </lineage>
</organism>
<dbReference type="EMBL" id="CP043028">
    <property type="protein sequence ID" value="QFJ55709.1"/>
    <property type="molecule type" value="Genomic_DNA"/>
</dbReference>
<evidence type="ECO:0000256" key="3">
    <source>
        <dbReference type="SAM" id="Phobius"/>
    </source>
</evidence>
<evidence type="ECO:0000313" key="4">
    <source>
        <dbReference type="EMBL" id="QFJ55709.1"/>
    </source>
</evidence>
<feature type="region of interest" description="Disordered" evidence="2">
    <location>
        <begin position="93"/>
        <end position="141"/>
    </location>
</feature>
<keyword evidence="3" id="KW-0472">Membrane</keyword>